<dbReference type="AlphaFoldDB" id="A0A834IQF8"/>
<protein>
    <submittedName>
        <fullName evidence="2">Uncharacterized protein</fullName>
    </submittedName>
</protein>
<feature type="chain" id="PRO_5032590549" evidence="1">
    <location>
        <begin position="20"/>
        <end position="164"/>
    </location>
</feature>
<organism evidence="2 3">
    <name type="scientific">Rhynchophorus ferrugineus</name>
    <name type="common">Red palm weevil</name>
    <name type="synonym">Curculio ferrugineus</name>
    <dbReference type="NCBI Taxonomy" id="354439"/>
    <lineage>
        <taxon>Eukaryota</taxon>
        <taxon>Metazoa</taxon>
        <taxon>Ecdysozoa</taxon>
        <taxon>Arthropoda</taxon>
        <taxon>Hexapoda</taxon>
        <taxon>Insecta</taxon>
        <taxon>Pterygota</taxon>
        <taxon>Neoptera</taxon>
        <taxon>Endopterygota</taxon>
        <taxon>Coleoptera</taxon>
        <taxon>Polyphaga</taxon>
        <taxon>Cucujiformia</taxon>
        <taxon>Curculionidae</taxon>
        <taxon>Dryophthorinae</taxon>
        <taxon>Rhynchophorus</taxon>
    </lineage>
</organism>
<name>A0A834IQF8_RHYFE</name>
<dbReference type="Proteomes" id="UP000625711">
    <property type="component" value="Unassembled WGS sequence"/>
</dbReference>
<evidence type="ECO:0000313" key="2">
    <source>
        <dbReference type="EMBL" id="KAF7285429.1"/>
    </source>
</evidence>
<gene>
    <name evidence="2" type="ORF">GWI33_010678</name>
</gene>
<dbReference type="PANTHER" id="PTHR37685:SF1">
    <property type="entry name" value="GEO11136P1-RELATED"/>
    <property type="match status" value="1"/>
</dbReference>
<dbReference type="InterPro" id="IPR031734">
    <property type="entry name" value="MBF2"/>
</dbReference>
<dbReference type="EMBL" id="JAACXV010000055">
    <property type="protein sequence ID" value="KAF7285429.1"/>
    <property type="molecule type" value="Genomic_DNA"/>
</dbReference>
<evidence type="ECO:0000256" key="1">
    <source>
        <dbReference type="SAM" id="SignalP"/>
    </source>
</evidence>
<keyword evidence="3" id="KW-1185">Reference proteome</keyword>
<keyword evidence="1" id="KW-0732">Signal</keyword>
<dbReference type="Pfam" id="PF15868">
    <property type="entry name" value="MBF2"/>
    <property type="match status" value="1"/>
</dbReference>
<proteinExistence type="predicted"/>
<feature type="signal peptide" evidence="1">
    <location>
        <begin position="1"/>
        <end position="19"/>
    </location>
</feature>
<evidence type="ECO:0000313" key="3">
    <source>
        <dbReference type="Proteomes" id="UP000625711"/>
    </source>
</evidence>
<reference evidence="2" key="1">
    <citation type="submission" date="2020-08" db="EMBL/GenBank/DDBJ databases">
        <title>Genome sequencing and assembly of the red palm weevil Rhynchophorus ferrugineus.</title>
        <authorList>
            <person name="Dias G.B."/>
            <person name="Bergman C.M."/>
            <person name="Manee M."/>
        </authorList>
    </citation>
    <scope>NUCLEOTIDE SEQUENCE</scope>
    <source>
        <strain evidence="2">AA-2017</strain>
        <tissue evidence="2">Whole larva</tissue>
    </source>
</reference>
<comment type="caution">
    <text evidence="2">The sequence shown here is derived from an EMBL/GenBank/DDBJ whole genome shotgun (WGS) entry which is preliminary data.</text>
</comment>
<accession>A0A834IQF8</accession>
<sequence>MKGIICLLFILHCVLISYAGYNSYTQETYSSSSSSASGWSDYSYSIREGSCSGRKVVQEDIVLEGQEYTIRKRNYSWMSRGMYRISCVRVTNNMLKNAAETRITEGGLGYDYVKIEMTSKNSKGLDFTVEIWGEENSSRSNIAVIANTVNREIFVGGEKYCKCS</sequence>
<dbReference type="PANTHER" id="PTHR37685">
    <property type="entry name" value="GEO11136P1-RELATED"/>
    <property type="match status" value="1"/>
</dbReference>
<dbReference type="OrthoDB" id="6757322at2759"/>